<organism evidence="3 4">
    <name type="scientific">Gramella jeungdoensis</name>
    <dbReference type="NCBI Taxonomy" id="708091"/>
    <lineage>
        <taxon>Bacteria</taxon>
        <taxon>Pseudomonadati</taxon>
        <taxon>Bacteroidota</taxon>
        <taxon>Flavobacteriia</taxon>
        <taxon>Flavobacteriales</taxon>
        <taxon>Flavobacteriaceae</taxon>
        <taxon>Christiangramia</taxon>
    </lineage>
</organism>
<keyword evidence="4" id="KW-1185">Reference proteome</keyword>
<feature type="transmembrane region" description="Helical" evidence="1">
    <location>
        <begin position="61"/>
        <end position="84"/>
    </location>
</feature>
<dbReference type="RefSeq" id="WP_134249135.1">
    <property type="nucleotide sequence ID" value="NZ_SNQI01000006.1"/>
</dbReference>
<dbReference type="OrthoDB" id="1524472at2"/>
<dbReference type="PANTHER" id="PTHR34473:SF2">
    <property type="entry name" value="UPF0699 TRANSMEMBRANE PROTEIN YDBT"/>
    <property type="match status" value="1"/>
</dbReference>
<feature type="domain" description="YdbS-like PH" evidence="2">
    <location>
        <begin position="86"/>
        <end position="162"/>
    </location>
</feature>
<accession>A0A4Y8ANR9</accession>
<dbReference type="InterPro" id="IPR005182">
    <property type="entry name" value="YdbS-like_PH"/>
</dbReference>
<comment type="caution">
    <text evidence="3">The sequence shown here is derived from an EMBL/GenBank/DDBJ whole genome shotgun (WGS) entry which is preliminary data.</text>
</comment>
<dbReference type="EMBL" id="SNQI01000006">
    <property type="protein sequence ID" value="TEW72111.1"/>
    <property type="molecule type" value="Genomic_DNA"/>
</dbReference>
<dbReference type="Pfam" id="PF03703">
    <property type="entry name" value="bPH_2"/>
    <property type="match status" value="1"/>
</dbReference>
<dbReference type="AlphaFoldDB" id="A0A4Y8ANR9"/>
<keyword evidence="1" id="KW-0472">Membrane</keyword>
<evidence type="ECO:0000313" key="3">
    <source>
        <dbReference type="EMBL" id="TEW72111.1"/>
    </source>
</evidence>
<protein>
    <recommendedName>
        <fullName evidence="2">YdbS-like PH domain-containing protein</fullName>
    </recommendedName>
</protein>
<dbReference type="Proteomes" id="UP000298517">
    <property type="component" value="Unassembled WGS sequence"/>
</dbReference>
<dbReference type="PANTHER" id="PTHR34473">
    <property type="entry name" value="UPF0699 TRANSMEMBRANE PROTEIN YDBS"/>
    <property type="match status" value="1"/>
</dbReference>
<name>A0A4Y8ANR9_9FLAO</name>
<keyword evidence="1" id="KW-1133">Transmembrane helix</keyword>
<feature type="transmembrane region" description="Helical" evidence="1">
    <location>
        <begin position="26"/>
        <end position="49"/>
    </location>
</feature>
<evidence type="ECO:0000256" key="1">
    <source>
        <dbReference type="SAM" id="Phobius"/>
    </source>
</evidence>
<evidence type="ECO:0000259" key="2">
    <source>
        <dbReference type="Pfam" id="PF03703"/>
    </source>
</evidence>
<gene>
    <name evidence="3" type="ORF">E2488_14695</name>
</gene>
<proteinExistence type="predicted"/>
<sequence>MFENTEITSQLPDISQIEFKSIDKKYLIVLLFNFCIVAIILFVGLYFLISKNLEAHIPEYTSYLYVSVTFLLSIFLIFLVLGFYKKKYAVREKDISYKKGVLLQSITTVPFARIQHVELEEKPFSRLFKLASIKIFTAGESGGDLKVNGLPKQEAKKIKEFITHFINE</sequence>
<keyword evidence="1" id="KW-0812">Transmembrane</keyword>
<evidence type="ECO:0000313" key="4">
    <source>
        <dbReference type="Proteomes" id="UP000298517"/>
    </source>
</evidence>
<reference evidence="3 4" key="1">
    <citation type="journal article" date="2011" name="J. Microbiol.">
        <title>Gramella jeungdoensis sp. nov., isolated from a solar saltern in Korea.</title>
        <authorList>
            <person name="Joung Y."/>
            <person name="Kim H."/>
            <person name="Jang T."/>
            <person name="Ahn T.S."/>
            <person name="Joh K."/>
        </authorList>
    </citation>
    <scope>NUCLEOTIDE SEQUENCE [LARGE SCALE GENOMIC DNA]</scope>
    <source>
        <strain evidence="3 4">KCTC 23123</strain>
    </source>
</reference>